<evidence type="ECO:0000256" key="8">
    <source>
        <dbReference type="ARBA" id="ARBA00022840"/>
    </source>
</evidence>
<evidence type="ECO:0000259" key="13">
    <source>
        <dbReference type="PROSITE" id="PS50146"/>
    </source>
</evidence>
<comment type="similarity">
    <text evidence="2">Belongs to the diacylglycerol/lipid kinase family.</text>
</comment>
<evidence type="ECO:0000256" key="6">
    <source>
        <dbReference type="ARBA" id="ARBA00022741"/>
    </source>
</evidence>
<sequence length="311" mass="33354">METVKVILNPYAGRGRGGRIAGDIETAFRRAGVPFEIEESGGPGEAVAIARRARSDGYAIVAAAGGDGTVHEVVNGLAEATPENKAIEGLAILPSGSGNDFSDIIGVSRDFDEAVQAIRVGNTRTVDLGLVEAFDGRDTLRRYFDNNVGLGFEAQVSVESRKIKRLRGFVIYLWATLRAMRAYDQPFFEVNWTDGEGTRHVAAKPMLMVSVGNTGRTGGAFYITPDAVVDDGLLDIAFAGALSQFGILNLLPRTMTRTGLHGQKSVTFGRLRSATIEVRQPVPVHTDGEILSLGIEKLTVEVLPGRLQVIV</sequence>
<evidence type="ECO:0000256" key="1">
    <source>
        <dbReference type="ARBA" id="ARBA00001946"/>
    </source>
</evidence>
<feature type="domain" description="DAGKc" evidence="13">
    <location>
        <begin position="1"/>
        <end position="136"/>
    </location>
</feature>
<dbReference type="SUPFAM" id="SSF111331">
    <property type="entry name" value="NAD kinase/diacylglycerol kinase-like"/>
    <property type="match status" value="1"/>
</dbReference>
<evidence type="ECO:0000256" key="10">
    <source>
        <dbReference type="ARBA" id="ARBA00023098"/>
    </source>
</evidence>
<evidence type="ECO:0000256" key="12">
    <source>
        <dbReference type="ARBA" id="ARBA00023264"/>
    </source>
</evidence>
<evidence type="ECO:0000256" key="5">
    <source>
        <dbReference type="ARBA" id="ARBA00022723"/>
    </source>
</evidence>
<protein>
    <submittedName>
        <fullName evidence="14">Diacylglycerol kinase family lipid kinase</fullName>
    </submittedName>
</protein>
<dbReference type="InterPro" id="IPR005218">
    <property type="entry name" value="Diacylglycerol/lipid_kinase"/>
</dbReference>
<dbReference type="GO" id="GO:0004143">
    <property type="term" value="F:ATP-dependent diacylglycerol kinase activity"/>
    <property type="evidence" value="ECO:0007669"/>
    <property type="project" value="TreeGrafter"/>
</dbReference>
<evidence type="ECO:0000256" key="9">
    <source>
        <dbReference type="ARBA" id="ARBA00022842"/>
    </source>
</evidence>
<dbReference type="SMART" id="SM00046">
    <property type="entry name" value="DAGKc"/>
    <property type="match status" value="1"/>
</dbReference>
<dbReference type="AlphaFoldDB" id="A0A6B0YVW5"/>
<keyword evidence="6" id="KW-0547">Nucleotide-binding</keyword>
<keyword evidence="4" id="KW-0808">Transferase</keyword>
<dbReference type="Gene3D" id="2.60.200.40">
    <property type="match status" value="1"/>
</dbReference>
<keyword evidence="7 14" id="KW-0418">Kinase</keyword>
<dbReference type="InterPro" id="IPR001206">
    <property type="entry name" value="Diacylglycerol_kinase_cat_dom"/>
</dbReference>
<dbReference type="PANTHER" id="PTHR12358:SF106">
    <property type="entry name" value="LIPID KINASE YEGS"/>
    <property type="match status" value="1"/>
</dbReference>
<dbReference type="GO" id="GO:0046872">
    <property type="term" value="F:metal ion binding"/>
    <property type="evidence" value="ECO:0007669"/>
    <property type="project" value="UniProtKB-KW"/>
</dbReference>
<keyword evidence="3" id="KW-0444">Lipid biosynthesis</keyword>
<evidence type="ECO:0000256" key="4">
    <source>
        <dbReference type="ARBA" id="ARBA00022679"/>
    </source>
</evidence>
<keyword evidence="12" id="KW-1208">Phospholipid metabolism</keyword>
<reference evidence="14" key="1">
    <citation type="submission" date="2019-09" db="EMBL/GenBank/DDBJ databases">
        <title>Characterisation of the sponge microbiome using genome-centric metagenomics.</title>
        <authorList>
            <person name="Engelberts J.P."/>
            <person name="Robbins S.J."/>
            <person name="De Goeij J.M."/>
            <person name="Aranda M."/>
            <person name="Bell S.C."/>
            <person name="Webster N.S."/>
        </authorList>
    </citation>
    <scope>NUCLEOTIDE SEQUENCE</scope>
    <source>
        <strain evidence="14">SB0664_bin_27</strain>
    </source>
</reference>
<dbReference type="PANTHER" id="PTHR12358">
    <property type="entry name" value="SPHINGOSINE KINASE"/>
    <property type="match status" value="1"/>
</dbReference>
<dbReference type="InterPro" id="IPR016064">
    <property type="entry name" value="NAD/diacylglycerol_kinase_sf"/>
</dbReference>
<keyword evidence="10" id="KW-0443">Lipid metabolism</keyword>
<keyword evidence="8" id="KW-0067">ATP-binding</keyword>
<dbReference type="Gene3D" id="3.40.50.10330">
    <property type="entry name" value="Probable inorganic polyphosphate/atp-NAD kinase, domain 1"/>
    <property type="match status" value="1"/>
</dbReference>
<dbReference type="InterPro" id="IPR050187">
    <property type="entry name" value="Lipid_Phosphate_FormReg"/>
</dbReference>
<evidence type="ECO:0000313" key="14">
    <source>
        <dbReference type="EMBL" id="MXY94541.1"/>
    </source>
</evidence>
<dbReference type="InterPro" id="IPR045540">
    <property type="entry name" value="YegS/DAGK_C"/>
</dbReference>
<proteinExistence type="inferred from homology"/>
<comment type="caution">
    <text evidence="14">The sequence shown here is derived from an EMBL/GenBank/DDBJ whole genome shotgun (WGS) entry which is preliminary data.</text>
</comment>
<dbReference type="EMBL" id="VXRG01000115">
    <property type="protein sequence ID" value="MXY94541.1"/>
    <property type="molecule type" value="Genomic_DNA"/>
</dbReference>
<comment type="cofactor">
    <cofactor evidence="1">
        <name>Mg(2+)</name>
        <dbReference type="ChEBI" id="CHEBI:18420"/>
    </cofactor>
</comment>
<accession>A0A6B0YVW5</accession>
<dbReference type="GO" id="GO:0008654">
    <property type="term" value="P:phospholipid biosynthetic process"/>
    <property type="evidence" value="ECO:0007669"/>
    <property type="project" value="UniProtKB-KW"/>
</dbReference>
<evidence type="ECO:0000256" key="11">
    <source>
        <dbReference type="ARBA" id="ARBA00023209"/>
    </source>
</evidence>
<evidence type="ECO:0000256" key="2">
    <source>
        <dbReference type="ARBA" id="ARBA00005983"/>
    </source>
</evidence>
<organism evidence="14">
    <name type="scientific">Caldilineaceae bacterium SB0664_bin_27</name>
    <dbReference type="NCBI Taxonomy" id="2605260"/>
    <lineage>
        <taxon>Bacteria</taxon>
        <taxon>Bacillati</taxon>
        <taxon>Chloroflexota</taxon>
        <taxon>Caldilineae</taxon>
        <taxon>Caldilineales</taxon>
        <taxon>Caldilineaceae</taxon>
    </lineage>
</organism>
<gene>
    <name evidence="14" type="ORF">F4Y42_13955</name>
</gene>
<dbReference type="NCBIfam" id="TIGR00147">
    <property type="entry name" value="YegS/Rv2252/BmrU family lipid kinase"/>
    <property type="match status" value="1"/>
</dbReference>
<keyword evidence="9" id="KW-0460">Magnesium</keyword>
<dbReference type="Pfam" id="PF19279">
    <property type="entry name" value="YegS_C"/>
    <property type="match status" value="1"/>
</dbReference>
<evidence type="ECO:0000256" key="7">
    <source>
        <dbReference type="ARBA" id="ARBA00022777"/>
    </source>
</evidence>
<evidence type="ECO:0000256" key="3">
    <source>
        <dbReference type="ARBA" id="ARBA00022516"/>
    </source>
</evidence>
<dbReference type="GO" id="GO:0005524">
    <property type="term" value="F:ATP binding"/>
    <property type="evidence" value="ECO:0007669"/>
    <property type="project" value="UniProtKB-KW"/>
</dbReference>
<dbReference type="GO" id="GO:0005886">
    <property type="term" value="C:plasma membrane"/>
    <property type="evidence" value="ECO:0007669"/>
    <property type="project" value="TreeGrafter"/>
</dbReference>
<keyword evidence="5" id="KW-0479">Metal-binding</keyword>
<name>A0A6B0YVW5_9CHLR</name>
<dbReference type="Pfam" id="PF00781">
    <property type="entry name" value="DAGK_cat"/>
    <property type="match status" value="1"/>
</dbReference>
<keyword evidence="11" id="KW-0594">Phospholipid biosynthesis</keyword>
<dbReference type="InterPro" id="IPR017438">
    <property type="entry name" value="ATP-NAD_kinase_N"/>
</dbReference>
<dbReference type="PROSITE" id="PS50146">
    <property type="entry name" value="DAGK"/>
    <property type="match status" value="1"/>
</dbReference>